<dbReference type="InterPro" id="IPR050346">
    <property type="entry name" value="FMO-like"/>
</dbReference>
<reference evidence="16" key="1">
    <citation type="submission" date="2017-06" db="EMBL/GenBank/DDBJ databases">
        <authorList>
            <person name="Varghese N."/>
            <person name="Submissions S."/>
        </authorList>
    </citation>
    <scope>NUCLEOTIDE SEQUENCE [LARGE SCALE GENOMIC DNA]</scope>
    <source>
        <strain evidence="16">DSM 22348</strain>
    </source>
</reference>
<evidence type="ECO:0000256" key="5">
    <source>
        <dbReference type="ARBA" id="ARBA00022857"/>
    </source>
</evidence>
<organism evidence="15 16">
    <name type="scientific">Pseudomonas japonica</name>
    <dbReference type="NCBI Taxonomy" id="256466"/>
    <lineage>
        <taxon>Bacteria</taxon>
        <taxon>Pseudomonadati</taxon>
        <taxon>Pseudomonadota</taxon>
        <taxon>Gammaproteobacteria</taxon>
        <taxon>Pseudomonadales</taxon>
        <taxon>Pseudomonadaceae</taxon>
        <taxon>Pseudomonas</taxon>
    </lineage>
</organism>
<keyword evidence="3" id="KW-0285">Flavoprotein</keyword>
<evidence type="ECO:0000256" key="6">
    <source>
        <dbReference type="ARBA" id="ARBA00023002"/>
    </source>
</evidence>
<evidence type="ECO:0000256" key="1">
    <source>
        <dbReference type="ARBA" id="ARBA00001974"/>
    </source>
</evidence>
<evidence type="ECO:0000256" key="9">
    <source>
        <dbReference type="ARBA" id="ARBA00051354"/>
    </source>
</evidence>
<dbReference type="OrthoDB" id="9790219at2"/>
<sequence length="437" mass="48985">MQPTIAIIGAGASGLGVAKALKESGQAFEIIEATARFGGNWQPDGPASKMYASVHLISSRRNTQFADFPMPENYPDYPRHDQVFAYLTQLADHYDLAARTRFNTRVTRMDKEAAGWCLSFADGSQARYSAVVVCNGLLGVPTIPDYPGHFSGTALHARDYRGAEQLRGQRVLVVGGGNSGCDIAVDAAQTASRALHSTRRGYHYMPKFIDGQPTQEWLMDQAPKFSDEDAYWEHVERSFKFAGFDGRDYGLPAPDHDIRECHPILNSQILYYIGHGDLQARPDIQRFDGRQVHFVDGSVEEIDVIVWATGYAIDLPFLPTGLFDWRHDFDDLFLRMLPARHDDLMFVGYLNTPSGIGNLANITGRFIAACLQARAADSPAWHQLLQIKQRPGDLDLGQQRFMQTRRHAHEVDLWKFIRTLNFLTARLQQNPSLARSA</sequence>
<comment type="similarity">
    <text evidence="2">Belongs to the FMO family.</text>
</comment>
<dbReference type="InterPro" id="IPR036188">
    <property type="entry name" value="FAD/NAD-bd_sf"/>
</dbReference>
<comment type="cofactor">
    <cofactor evidence="1">
        <name>FAD</name>
        <dbReference type="ChEBI" id="CHEBI:57692"/>
    </cofactor>
</comment>
<dbReference type="FunFam" id="3.50.50.60:FF:000023">
    <property type="entry name" value="Dimethylaniline monooxygenase [N-oxide-forming]"/>
    <property type="match status" value="1"/>
</dbReference>
<evidence type="ECO:0000256" key="11">
    <source>
        <dbReference type="ARBA" id="ARBA00052183"/>
    </source>
</evidence>
<dbReference type="PANTHER" id="PTHR23023">
    <property type="entry name" value="DIMETHYLANILINE MONOOXYGENASE"/>
    <property type="match status" value="1"/>
</dbReference>
<keyword evidence="6" id="KW-0560">Oxidoreductase</keyword>
<dbReference type="GO" id="GO:0050660">
    <property type="term" value="F:flavin adenine dinucleotide binding"/>
    <property type="evidence" value="ECO:0007669"/>
    <property type="project" value="InterPro"/>
</dbReference>
<dbReference type="GO" id="GO:0050661">
    <property type="term" value="F:NADP binding"/>
    <property type="evidence" value="ECO:0007669"/>
    <property type="project" value="InterPro"/>
</dbReference>
<evidence type="ECO:0000256" key="3">
    <source>
        <dbReference type="ARBA" id="ARBA00022630"/>
    </source>
</evidence>
<protein>
    <recommendedName>
        <fullName evidence="14">4-hydroxybenzoate brominase (decarboxylating)</fullName>
        <ecNumber evidence="13">1.14.19.55</ecNumber>
    </recommendedName>
</protein>
<comment type="catalytic activity">
    <reaction evidence="9">
        <text>bromide + 4-hydroxybenzoate + NADPH + O2 + 2 H(+) = 3-bromo-4-hydroxybenzoate + NADP(+) + 2 H2O</text>
        <dbReference type="Rhea" id="RHEA:56352"/>
        <dbReference type="ChEBI" id="CHEBI:15377"/>
        <dbReference type="ChEBI" id="CHEBI:15378"/>
        <dbReference type="ChEBI" id="CHEBI:15379"/>
        <dbReference type="ChEBI" id="CHEBI:15858"/>
        <dbReference type="ChEBI" id="CHEBI:17879"/>
        <dbReference type="ChEBI" id="CHEBI:57783"/>
        <dbReference type="ChEBI" id="CHEBI:58349"/>
        <dbReference type="ChEBI" id="CHEBI:140203"/>
    </reaction>
    <physiologicalReaction direction="left-to-right" evidence="9">
        <dbReference type="Rhea" id="RHEA:56353"/>
    </physiologicalReaction>
</comment>
<dbReference type="Gene3D" id="3.50.50.60">
    <property type="entry name" value="FAD/NAD(P)-binding domain"/>
    <property type="match status" value="1"/>
</dbReference>
<dbReference type="InterPro" id="IPR000960">
    <property type="entry name" value="Flavin_mOase"/>
</dbReference>
<dbReference type="STRING" id="1215104.GCA_000730585_00608"/>
<evidence type="ECO:0000313" key="16">
    <source>
        <dbReference type="Proteomes" id="UP000198407"/>
    </source>
</evidence>
<gene>
    <name evidence="15" type="ORF">SAMN05444352_10942</name>
</gene>
<comment type="catalytic activity">
    <reaction evidence="7">
        <text>3-bromo-4-hydroxybenzoate + bromide + NADPH + O2 + 3 H(+) = 2,4-dibromophenol + CO2 + NADP(+) + 2 H2O</text>
        <dbReference type="Rhea" id="RHEA:56356"/>
        <dbReference type="ChEBI" id="CHEBI:15377"/>
        <dbReference type="ChEBI" id="CHEBI:15378"/>
        <dbReference type="ChEBI" id="CHEBI:15379"/>
        <dbReference type="ChEBI" id="CHEBI:15858"/>
        <dbReference type="ChEBI" id="CHEBI:16526"/>
        <dbReference type="ChEBI" id="CHEBI:34238"/>
        <dbReference type="ChEBI" id="CHEBI:57783"/>
        <dbReference type="ChEBI" id="CHEBI:58349"/>
        <dbReference type="ChEBI" id="CHEBI:140203"/>
    </reaction>
    <physiologicalReaction direction="left-to-right" evidence="7">
        <dbReference type="Rhea" id="RHEA:56357"/>
    </physiologicalReaction>
</comment>
<evidence type="ECO:0000256" key="7">
    <source>
        <dbReference type="ARBA" id="ARBA00050194"/>
    </source>
</evidence>
<proteinExistence type="inferred from homology"/>
<dbReference type="Pfam" id="PF00743">
    <property type="entry name" value="FMO-like"/>
    <property type="match status" value="1"/>
</dbReference>
<comment type="catalytic activity">
    <reaction evidence="8">
        <text>3-bromo-4,5-dihydroxybenzoate + bromide + NADPH + O2 + 3 H(+) = 3,5-dibromobenzene-1,2-diol + CO2 + NADP(+) + 2 H2O</text>
        <dbReference type="Rhea" id="RHEA:56376"/>
        <dbReference type="ChEBI" id="CHEBI:15377"/>
        <dbReference type="ChEBI" id="CHEBI:15378"/>
        <dbReference type="ChEBI" id="CHEBI:15379"/>
        <dbReference type="ChEBI" id="CHEBI:15858"/>
        <dbReference type="ChEBI" id="CHEBI:16526"/>
        <dbReference type="ChEBI" id="CHEBI:57783"/>
        <dbReference type="ChEBI" id="CHEBI:58349"/>
        <dbReference type="ChEBI" id="CHEBI:140211"/>
        <dbReference type="ChEBI" id="CHEBI:140214"/>
    </reaction>
    <physiologicalReaction direction="left-to-right" evidence="8">
        <dbReference type="Rhea" id="RHEA:56377"/>
    </physiologicalReaction>
</comment>
<dbReference type="RefSeq" id="WP_042129471.1">
    <property type="nucleotide sequence ID" value="NZ_FZOL01000009.1"/>
</dbReference>
<dbReference type="AlphaFoldDB" id="A0A239EZD2"/>
<evidence type="ECO:0000256" key="13">
    <source>
        <dbReference type="ARBA" id="ARBA00066870"/>
    </source>
</evidence>
<evidence type="ECO:0000256" key="10">
    <source>
        <dbReference type="ARBA" id="ARBA00051726"/>
    </source>
</evidence>
<dbReference type="PIRSF" id="PIRSF000332">
    <property type="entry name" value="FMO"/>
    <property type="match status" value="1"/>
</dbReference>
<dbReference type="SUPFAM" id="SSF51905">
    <property type="entry name" value="FAD/NAD(P)-binding domain"/>
    <property type="match status" value="2"/>
</dbReference>
<evidence type="ECO:0000256" key="14">
    <source>
        <dbReference type="ARBA" id="ARBA00069832"/>
    </source>
</evidence>
<name>A0A239EZD2_9PSED</name>
<dbReference type="PRINTS" id="PR00370">
    <property type="entry name" value="FMOXYGENASE"/>
</dbReference>
<comment type="catalytic activity">
    <reaction evidence="10">
        <text>3,4-dihydroxybenzoate + bromide + NADPH + O2 + 2 H(+) = 3-bromo-4,5-dihydroxybenzoate + NADP(+) + 2 H2O</text>
        <dbReference type="Rhea" id="RHEA:56372"/>
        <dbReference type="ChEBI" id="CHEBI:15377"/>
        <dbReference type="ChEBI" id="CHEBI:15378"/>
        <dbReference type="ChEBI" id="CHEBI:15379"/>
        <dbReference type="ChEBI" id="CHEBI:15858"/>
        <dbReference type="ChEBI" id="CHEBI:36241"/>
        <dbReference type="ChEBI" id="CHEBI:57783"/>
        <dbReference type="ChEBI" id="CHEBI:58349"/>
        <dbReference type="ChEBI" id="CHEBI:140211"/>
    </reaction>
    <physiologicalReaction direction="left-to-right" evidence="10">
        <dbReference type="Rhea" id="RHEA:56373"/>
    </physiologicalReaction>
</comment>
<evidence type="ECO:0000256" key="2">
    <source>
        <dbReference type="ARBA" id="ARBA00009183"/>
    </source>
</evidence>
<comment type="catalytic activity">
    <reaction evidence="12">
        <text>2 bromide + 4-hydroxybenzoate + 2 NADPH + 2 O2 + 5 H(+) = 2,4-dibromophenol + CO2 + 2 NADP(+) + 4 H2O</text>
        <dbReference type="Rhea" id="RHEA:56348"/>
        <dbReference type="ChEBI" id="CHEBI:15377"/>
        <dbReference type="ChEBI" id="CHEBI:15378"/>
        <dbReference type="ChEBI" id="CHEBI:15379"/>
        <dbReference type="ChEBI" id="CHEBI:15858"/>
        <dbReference type="ChEBI" id="CHEBI:16526"/>
        <dbReference type="ChEBI" id="CHEBI:17879"/>
        <dbReference type="ChEBI" id="CHEBI:34238"/>
        <dbReference type="ChEBI" id="CHEBI:57783"/>
        <dbReference type="ChEBI" id="CHEBI:58349"/>
        <dbReference type="EC" id="1.14.19.55"/>
    </reaction>
    <physiologicalReaction direction="left-to-right" evidence="12">
        <dbReference type="Rhea" id="RHEA:56349"/>
    </physiologicalReaction>
</comment>
<keyword evidence="4" id="KW-0274">FAD</keyword>
<keyword evidence="16" id="KW-1185">Reference proteome</keyword>
<comment type="catalytic activity">
    <reaction evidence="11">
        <text>3,4-dihydroxybenzoate + 2 bromide + 2 NADPH + 2 O2 + 5 H(+) = 3,5-dibromobenzene-1,2-diol + CO2 + 2 NADP(+) + 4 H2O</text>
        <dbReference type="Rhea" id="RHEA:56368"/>
        <dbReference type="ChEBI" id="CHEBI:15377"/>
        <dbReference type="ChEBI" id="CHEBI:15378"/>
        <dbReference type="ChEBI" id="CHEBI:15379"/>
        <dbReference type="ChEBI" id="CHEBI:15858"/>
        <dbReference type="ChEBI" id="CHEBI:16526"/>
        <dbReference type="ChEBI" id="CHEBI:36241"/>
        <dbReference type="ChEBI" id="CHEBI:57783"/>
        <dbReference type="ChEBI" id="CHEBI:58349"/>
        <dbReference type="ChEBI" id="CHEBI:140214"/>
        <dbReference type="EC" id="1.14.19.55"/>
    </reaction>
    <physiologicalReaction direction="left-to-right" evidence="11">
        <dbReference type="Rhea" id="RHEA:56369"/>
    </physiologicalReaction>
</comment>
<dbReference type="EC" id="1.14.19.55" evidence="13"/>
<accession>A0A239EZD2</accession>
<evidence type="ECO:0000256" key="8">
    <source>
        <dbReference type="ARBA" id="ARBA00050583"/>
    </source>
</evidence>
<dbReference type="EMBL" id="FZOL01000009">
    <property type="protein sequence ID" value="SNS50026.1"/>
    <property type="molecule type" value="Genomic_DNA"/>
</dbReference>
<dbReference type="Proteomes" id="UP000198407">
    <property type="component" value="Unassembled WGS sequence"/>
</dbReference>
<evidence type="ECO:0000256" key="12">
    <source>
        <dbReference type="ARBA" id="ARBA00052260"/>
    </source>
</evidence>
<dbReference type="InterPro" id="IPR020946">
    <property type="entry name" value="Flavin_mOase-like"/>
</dbReference>
<dbReference type="GO" id="GO:0004499">
    <property type="term" value="F:N,N-dimethylaniline monooxygenase activity"/>
    <property type="evidence" value="ECO:0007669"/>
    <property type="project" value="InterPro"/>
</dbReference>
<evidence type="ECO:0000256" key="4">
    <source>
        <dbReference type="ARBA" id="ARBA00022827"/>
    </source>
</evidence>
<evidence type="ECO:0000313" key="15">
    <source>
        <dbReference type="EMBL" id="SNS50026.1"/>
    </source>
</evidence>
<keyword evidence="5" id="KW-0521">NADP</keyword>